<sequence length="879" mass="96063">MRTAHHHQLYGPPFPSPSTSSSTSPNKAVGQPYAPRAAAVPVASSVMEGAAGRYEDEEEYDSSGDEIEKRKLESRREKNRVKQRNLRQRRAEHISGLEKTVAALQKENSSLSSSLSETQSRENKLHSWVKDLENALYRNNLSSEVESYRRIWTPVLQRRPSTMSNMTINSNPIGMNVNMSMGNNDPLSTLAQAAASIPLSSTPPIYPSSSTPPIFPSSTPVFSSSTPPVFSSSTPPIYSSSKTPPFSHRPPSTNGQRPMWNRALTGGFQWDPAAIDNPYDYDKERNERQGKSRQDTDKKDRDIFERERQTEEMRKRKRSLGMESPQLRSRPGSSLGSNTERGLQGLGIGTNIDKIGNGQGWEREKDKRGDRELAIPWELPLSRSRPQTAPSSSTSLSMTSMSSYSTLPSSNFHSTFSSSSRPNSSSIPLNSNSTINNSTSFSAQANSSSAFPGTLNFLGSHPTGSSAILPSVVPGSHASHGPGSGSTSSFSGHSTTPTSSYFSTNHPHTNSKLRRTSTSYSHLEQKDGEEENQNSGNAGVIQGVQSSQGVSKSAPSPRPMRIESLLSPDLAGTEKDMENRSPTNGDIPSGSPRSTQNQFQHLHIPHDDTDPRLSPTYNIHEQPNPHQQPKQDSHNHNHLPRGGEMEIDQSLTPTPFSPTSTSIHSPLSTQKTDKTYETQTSQGSQTVRSTSYAKSETQDNAEMDKRPKWNSTSPPIYRPYQPLPLPLPQQTVRPLIPQKIQRQCAAFSSGEGISPTGGERDLGGSNSRERTVGSGESTPAVNGEIGNLPSGSRSGGLTLSSGFQKDRRNEHGLPEGRRIEDEAGSEKRMGQRDERGADGGVGREVDMGEEWRDQLKSEETIIPAEGEMRVKVERVGEVG</sequence>
<feature type="compositionally biased region" description="Basic and acidic residues" evidence="1">
    <location>
        <begin position="66"/>
        <end position="76"/>
    </location>
</feature>
<comment type="caution">
    <text evidence="3">The sequence shown here is derived from an EMBL/GenBank/DDBJ whole genome shotgun (WGS) entry which is preliminary data.</text>
</comment>
<feature type="compositionally biased region" description="Basic residues" evidence="1">
    <location>
        <begin position="77"/>
        <end position="88"/>
    </location>
</feature>
<feature type="compositionally biased region" description="Low complexity" evidence="1">
    <location>
        <begin position="390"/>
        <end position="431"/>
    </location>
</feature>
<evidence type="ECO:0000259" key="2">
    <source>
        <dbReference type="PROSITE" id="PS50217"/>
    </source>
</evidence>
<evidence type="ECO:0000256" key="1">
    <source>
        <dbReference type="SAM" id="MobiDB-lite"/>
    </source>
</evidence>
<evidence type="ECO:0000313" key="3">
    <source>
        <dbReference type="EMBL" id="RXK41895.1"/>
    </source>
</evidence>
<feature type="region of interest" description="Disordered" evidence="1">
    <location>
        <begin position="219"/>
        <end position="431"/>
    </location>
</feature>
<feature type="compositionally biased region" description="Basic and acidic residues" evidence="1">
    <location>
        <begin position="280"/>
        <end position="314"/>
    </location>
</feature>
<feature type="compositionally biased region" description="Low complexity" evidence="1">
    <location>
        <begin position="788"/>
        <end position="802"/>
    </location>
</feature>
<evidence type="ECO:0000313" key="4">
    <source>
        <dbReference type="Proteomes" id="UP000289152"/>
    </source>
</evidence>
<accession>A0A4Q1BUX0</accession>
<organism evidence="3 4">
    <name type="scientific">Tremella mesenterica</name>
    <name type="common">Jelly fungus</name>
    <dbReference type="NCBI Taxonomy" id="5217"/>
    <lineage>
        <taxon>Eukaryota</taxon>
        <taxon>Fungi</taxon>
        <taxon>Dikarya</taxon>
        <taxon>Basidiomycota</taxon>
        <taxon>Agaricomycotina</taxon>
        <taxon>Tremellomycetes</taxon>
        <taxon>Tremellales</taxon>
        <taxon>Tremellaceae</taxon>
        <taxon>Tremella</taxon>
    </lineage>
</organism>
<dbReference type="CDD" id="cd14688">
    <property type="entry name" value="bZIP_YAP"/>
    <property type="match status" value="1"/>
</dbReference>
<proteinExistence type="predicted"/>
<dbReference type="SMART" id="SM00338">
    <property type="entry name" value="BRLZ"/>
    <property type="match status" value="1"/>
</dbReference>
<feature type="compositionally biased region" description="Acidic residues" evidence="1">
    <location>
        <begin position="55"/>
        <end position="65"/>
    </location>
</feature>
<dbReference type="PROSITE" id="PS50217">
    <property type="entry name" value="BZIP"/>
    <property type="match status" value="1"/>
</dbReference>
<protein>
    <recommendedName>
        <fullName evidence="2">BZIP domain-containing protein</fullName>
    </recommendedName>
</protein>
<feature type="compositionally biased region" description="Low complexity" evidence="1">
    <location>
        <begin position="652"/>
        <end position="666"/>
    </location>
</feature>
<dbReference type="InParanoid" id="A0A4Q1BUX0"/>
<dbReference type="EMBL" id="SDIL01000005">
    <property type="protein sequence ID" value="RXK41895.1"/>
    <property type="molecule type" value="Genomic_DNA"/>
</dbReference>
<gene>
    <name evidence="3" type="ORF">M231_00894</name>
</gene>
<feature type="compositionally biased region" description="Basic and acidic residues" evidence="1">
    <location>
        <begin position="361"/>
        <end position="373"/>
    </location>
</feature>
<feature type="compositionally biased region" description="Polar residues" evidence="1">
    <location>
        <begin position="615"/>
        <end position="628"/>
    </location>
</feature>
<dbReference type="VEuPathDB" id="FungiDB:TREMEDRAFT_73154"/>
<dbReference type="InterPro" id="IPR046347">
    <property type="entry name" value="bZIP_sf"/>
</dbReference>
<keyword evidence="4" id="KW-1185">Reference proteome</keyword>
<dbReference type="GO" id="GO:0003700">
    <property type="term" value="F:DNA-binding transcription factor activity"/>
    <property type="evidence" value="ECO:0007669"/>
    <property type="project" value="InterPro"/>
</dbReference>
<feature type="region of interest" description="Disordered" evidence="1">
    <location>
        <begin position="1"/>
        <end position="39"/>
    </location>
</feature>
<feature type="region of interest" description="Disordered" evidence="1">
    <location>
        <begin position="51"/>
        <end position="89"/>
    </location>
</feature>
<feature type="region of interest" description="Disordered" evidence="1">
    <location>
        <begin position="746"/>
        <end position="852"/>
    </location>
</feature>
<dbReference type="SUPFAM" id="SSF57959">
    <property type="entry name" value="Leucine zipper domain"/>
    <property type="match status" value="1"/>
</dbReference>
<name>A0A4Q1BUX0_TREME</name>
<feature type="compositionally biased region" description="Basic and acidic residues" evidence="1">
    <location>
        <begin position="804"/>
        <end position="852"/>
    </location>
</feature>
<dbReference type="AlphaFoldDB" id="A0A4Q1BUX0"/>
<feature type="domain" description="BZIP" evidence="2">
    <location>
        <begin position="69"/>
        <end position="132"/>
    </location>
</feature>
<feature type="compositionally biased region" description="Basic and acidic residues" evidence="1">
    <location>
        <begin position="758"/>
        <end position="771"/>
    </location>
</feature>
<dbReference type="Pfam" id="PF00170">
    <property type="entry name" value="bZIP_1"/>
    <property type="match status" value="1"/>
</dbReference>
<dbReference type="OrthoDB" id="2589163at2759"/>
<dbReference type="Gene3D" id="1.20.5.170">
    <property type="match status" value="1"/>
</dbReference>
<dbReference type="InterPro" id="IPR004827">
    <property type="entry name" value="bZIP"/>
</dbReference>
<feature type="compositionally biased region" description="Low complexity" evidence="1">
    <location>
        <begin position="219"/>
        <end position="245"/>
    </location>
</feature>
<feature type="compositionally biased region" description="Polar residues" evidence="1">
    <location>
        <begin position="580"/>
        <end position="600"/>
    </location>
</feature>
<dbReference type="Proteomes" id="UP000289152">
    <property type="component" value="Unassembled WGS sequence"/>
</dbReference>
<reference evidence="3 4" key="1">
    <citation type="submission" date="2016-06" db="EMBL/GenBank/DDBJ databases">
        <title>Evolution of pathogenesis and genome organization in the Tremellales.</title>
        <authorList>
            <person name="Cuomo C."/>
            <person name="Litvintseva A."/>
            <person name="Heitman J."/>
            <person name="Chen Y."/>
            <person name="Sun S."/>
            <person name="Springer D."/>
            <person name="Dromer F."/>
            <person name="Young S."/>
            <person name="Zeng Q."/>
            <person name="Chapman S."/>
            <person name="Gujja S."/>
            <person name="Saif S."/>
            <person name="Birren B."/>
        </authorList>
    </citation>
    <scope>NUCLEOTIDE SEQUENCE [LARGE SCALE GENOMIC DNA]</scope>
    <source>
        <strain evidence="3 4">ATCC 28783</strain>
    </source>
</reference>
<feature type="compositionally biased region" description="Polar residues" evidence="1">
    <location>
        <begin position="677"/>
        <end position="700"/>
    </location>
</feature>
<feature type="compositionally biased region" description="Polar residues" evidence="1">
    <location>
        <begin position="331"/>
        <end position="341"/>
    </location>
</feature>
<feature type="region of interest" description="Disordered" evidence="1">
    <location>
        <begin position="568"/>
        <end position="729"/>
    </location>
</feature>
<feature type="region of interest" description="Disordered" evidence="1">
    <location>
        <begin position="468"/>
        <end position="540"/>
    </location>
</feature>
<feature type="compositionally biased region" description="Low complexity" evidence="1">
    <location>
        <begin position="474"/>
        <end position="500"/>
    </location>
</feature>